<keyword evidence="2" id="KW-1185">Reference proteome</keyword>
<sequence length="122" mass="13555">MSQSMKFSRSQSMSDLLRGSDKLFIEILSKQMVLSSWPKLGTWTSDAAVDDTAAAAAAANFSVLLIEASFQDNLLLIHCGHLGNLFFSGLQQQVQDSTARVRNSEIKKRFYGLSRKMTLHVL</sequence>
<dbReference type="AlphaFoldDB" id="A0A3M7S6R3"/>
<name>A0A3M7S6R3_BRAPC</name>
<accession>A0A3M7S6R3</accession>
<dbReference type="EMBL" id="REGN01001934">
    <property type="protein sequence ID" value="RNA31514.1"/>
    <property type="molecule type" value="Genomic_DNA"/>
</dbReference>
<evidence type="ECO:0000313" key="2">
    <source>
        <dbReference type="Proteomes" id="UP000276133"/>
    </source>
</evidence>
<organism evidence="1 2">
    <name type="scientific">Brachionus plicatilis</name>
    <name type="common">Marine rotifer</name>
    <name type="synonym">Brachionus muelleri</name>
    <dbReference type="NCBI Taxonomy" id="10195"/>
    <lineage>
        <taxon>Eukaryota</taxon>
        <taxon>Metazoa</taxon>
        <taxon>Spiralia</taxon>
        <taxon>Gnathifera</taxon>
        <taxon>Rotifera</taxon>
        <taxon>Eurotatoria</taxon>
        <taxon>Monogononta</taxon>
        <taxon>Pseudotrocha</taxon>
        <taxon>Ploima</taxon>
        <taxon>Brachionidae</taxon>
        <taxon>Brachionus</taxon>
    </lineage>
</organism>
<proteinExistence type="predicted"/>
<dbReference type="Proteomes" id="UP000276133">
    <property type="component" value="Unassembled WGS sequence"/>
</dbReference>
<evidence type="ECO:0000313" key="1">
    <source>
        <dbReference type="EMBL" id="RNA31514.1"/>
    </source>
</evidence>
<comment type="caution">
    <text evidence="1">The sequence shown here is derived from an EMBL/GenBank/DDBJ whole genome shotgun (WGS) entry which is preliminary data.</text>
</comment>
<reference evidence="1 2" key="1">
    <citation type="journal article" date="2018" name="Sci. Rep.">
        <title>Genomic signatures of local adaptation to the degree of environmental predictability in rotifers.</title>
        <authorList>
            <person name="Franch-Gras L."/>
            <person name="Hahn C."/>
            <person name="Garcia-Roger E.M."/>
            <person name="Carmona M.J."/>
            <person name="Serra M."/>
            <person name="Gomez A."/>
        </authorList>
    </citation>
    <scope>NUCLEOTIDE SEQUENCE [LARGE SCALE GENOMIC DNA]</scope>
    <source>
        <strain evidence="1">HYR1</strain>
    </source>
</reference>
<protein>
    <submittedName>
        <fullName evidence="1">Uncharacterized protein</fullName>
    </submittedName>
</protein>
<gene>
    <name evidence="1" type="ORF">BpHYR1_026850</name>
</gene>